<evidence type="ECO:0000313" key="2">
    <source>
        <dbReference type="EMBL" id="VAV96264.1"/>
    </source>
</evidence>
<feature type="transmembrane region" description="Helical" evidence="1">
    <location>
        <begin position="133"/>
        <end position="155"/>
    </location>
</feature>
<keyword evidence="1" id="KW-1133">Transmembrane helix</keyword>
<reference evidence="2" key="1">
    <citation type="submission" date="2018-06" db="EMBL/GenBank/DDBJ databases">
        <authorList>
            <person name="Zhirakovskaya E."/>
        </authorList>
    </citation>
    <scope>NUCLEOTIDE SEQUENCE</scope>
</reference>
<dbReference type="AlphaFoldDB" id="A0A3B0RRF6"/>
<protein>
    <submittedName>
        <fullName evidence="2">Uncharacterized protein</fullName>
    </submittedName>
</protein>
<accession>A0A3B0RRF6</accession>
<gene>
    <name evidence="2" type="ORF">MNBD_ALPHA02-2382</name>
</gene>
<organism evidence="2">
    <name type="scientific">hydrothermal vent metagenome</name>
    <dbReference type="NCBI Taxonomy" id="652676"/>
    <lineage>
        <taxon>unclassified sequences</taxon>
        <taxon>metagenomes</taxon>
        <taxon>ecological metagenomes</taxon>
    </lineage>
</organism>
<keyword evidence="1" id="KW-0812">Transmembrane</keyword>
<sequence>MKNNVIQKILLLTLAASFLTLPAYAYEDRYGIRNSINAGFRLNIPFGPTKRNEDKVKYGLQLSFRREFKGSYNFRTDGHMAGLQIYNADIMSLNFSENGFKSLSFAGQDQIIYKDGKISPAYQANISSVGKGILIGAGGIIILAGAGLGILLLTVPSD</sequence>
<keyword evidence="1" id="KW-0472">Membrane</keyword>
<dbReference type="EMBL" id="UOED01000107">
    <property type="protein sequence ID" value="VAV96264.1"/>
    <property type="molecule type" value="Genomic_DNA"/>
</dbReference>
<name>A0A3B0RRF6_9ZZZZ</name>
<evidence type="ECO:0000256" key="1">
    <source>
        <dbReference type="SAM" id="Phobius"/>
    </source>
</evidence>
<proteinExistence type="predicted"/>